<reference evidence="3" key="1">
    <citation type="journal article" date="2018" name="Proc. Natl. Acad. Sci. U.S.A.">
        <title>Phylogenomics and the evolution of hemipteroid insects.</title>
        <authorList>
            <person name="Johnson K.P."/>
            <person name="Dietrich C.H."/>
            <person name="Friedrich F."/>
            <person name="Beutel R.G."/>
            <person name="Wipfler B."/>
            <person name="Peters R.S."/>
            <person name="Allen J.M."/>
            <person name="Petersen M."/>
            <person name="Donath A."/>
            <person name="Walden K.K."/>
            <person name="Kozlov A.M."/>
            <person name="Podsiadlowski L."/>
            <person name="Mayer C."/>
            <person name="Meusemann K."/>
            <person name="Vasilikopoulos A."/>
            <person name="Waterhouse R.M."/>
            <person name="Cameron S.L."/>
            <person name="Weirauch C."/>
            <person name="Swanson D.R."/>
            <person name="Percy D.M."/>
            <person name="Hardy N.B."/>
            <person name="Terry I."/>
            <person name="Liu S."/>
            <person name="Zhou X."/>
            <person name="Misof B."/>
            <person name="Robertson H.M."/>
            <person name="Yoshizawa K."/>
        </authorList>
    </citation>
    <scope>NUCLEOTIDE SEQUENCE</scope>
    <source>
        <tissue evidence="3">Whole organism</tissue>
    </source>
</reference>
<dbReference type="KEGG" id="foc:113210100"/>
<organism evidence="2 3">
    <name type="scientific">Frankliniella occidentalis</name>
    <name type="common">Western flower thrips</name>
    <name type="synonym">Euthrips occidentalis</name>
    <dbReference type="NCBI Taxonomy" id="133901"/>
    <lineage>
        <taxon>Eukaryota</taxon>
        <taxon>Metazoa</taxon>
        <taxon>Ecdysozoa</taxon>
        <taxon>Arthropoda</taxon>
        <taxon>Hexapoda</taxon>
        <taxon>Insecta</taxon>
        <taxon>Pterygota</taxon>
        <taxon>Neoptera</taxon>
        <taxon>Paraneoptera</taxon>
        <taxon>Thysanoptera</taxon>
        <taxon>Terebrantia</taxon>
        <taxon>Thripoidea</taxon>
        <taxon>Thripidae</taxon>
        <taxon>Frankliniella</taxon>
    </lineage>
</organism>
<evidence type="ECO:0000313" key="2">
    <source>
        <dbReference type="Proteomes" id="UP000504606"/>
    </source>
</evidence>
<feature type="transmembrane region" description="Helical" evidence="1">
    <location>
        <begin position="119"/>
        <end position="139"/>
    </location>
</feature>
<dbReference type="AlphaFoldDB" id="A0A6J1SSA1"/>
<evidence type="ECO:0000256" key="1">
    <source>
        <dbReference type="SAM" id="Phobius"/>
    </source>
</evidence>
<protein>
    <submittedName>
        <fullName evidence="3">Uncharacterized protein LOC113210100</fullName>
    </submittedName>
</protein>
<proteinExistence type="predicted"/>
<sequence>MVTAGVNKDFPQVSGLMVTLDFDEGSASVAGLWAETELLDMQLLSASDQTTRIKVALPCTYARETMQIQGMQDTTVKLQDGLNAVLPADKTDVLVPPVVQPRVRPHVAFPYQWDLCEDWTGMTVAYTLLVLGALVMVGYQGYQFWRFRSTLSYVR</sequence>
<dbReference type="OrthoDB" id="10664863at2759"/>
<keyword evidence="1" id="KW-1133">Transmembrane helix</keyword>
<keyword evidence="2" id="KW-1185">Reference proteome</keyword>
<gene>
    <name evidence="3" type="primary">LOC113210100</name>
</gene>
<dbReference type="GeneID" id="113210100"/>
<name>A0A6J1SSA1_FRAOC</name>
<keyword evidence="1" id="KW-0472">Membrane</keyword>
<dbReference type="RefSeq" id="XP_026283713.2">
    <property type="nucleotide sequence ID" value="XM_026427928.2"/>
</dbReference>
<reference evidence="3" key="2">
    <citation type="submission" date="2025-08" db="UniProtKB">
        <authorList>
            <consortium name="RefSeq"/>
        </authorList>
    </citation>
    <scope>IDENTIFICATION</scope>
    <source>
        <tissue evidence="3">Whole organism</tissue>
    </source>
</reference>
<keyword evidence="1" id="KW-0812">Transmembrane</keyword>
<accession>A0A6J1SSA1</accession>
<dbReference type="Proteomes" id="UP000504606">
    <property type="component" value="Unplaced"/>
</dbReference>
<evidence type="ECO:0000313" key="3">
    <source>
        <dbReference type="RefSeq" id="XP_026283713.2"/>
    </source>
</evidence>